<feature type="transmembrane region" description="Helical" evidence="1">
    <location>
        <begin position="54"/>
        <end position="73"/>
    </location>
</feature>
<gene>
    <name evidence="2" type="ORF">JKP88DRAFT_235790</name>
</gene>
<keyword evidence="3" id="KW-1185">Reference proteome</keyword>
<comment type="caution">
    <text evidence="2">The sequence shown here is derived from an EMBL/GenBank/DDBJ whole genome shotgun (WGS) entry which is preliminary data.</text>
</comment>
<sequence length="74" mass="8334">MACGPCAVFVSSVYFFILKLFQTFCLFLSACRALPRRARSCPCPARPPWPADCALFLSLFKICLLLIGVFIWIL</sequence>
<keyword evidence="1" id="KW-1133">Transmembrane helix</keyword>
<organism evidence="2 3">
    <name type="scientific">Tribonema minus</name>
    <dbReference type="NCBI Taxonomy" id="303371"/>
    <lineage>
        <taxon>Eukaryota</taxon>
        <taxon>Sar</taxon>
        <taxon>Stramenopiles</taxon>
        <taxon>Ochrophyta</taxon>
        <taxon>PX clade</taxon>
        <taxon>Xanthophyceae</taxon>
        <taxon>Tribonematales</taxon>
        <taxon>Tribonemataceae</taxon>
        <taxon>Tribonema</taxon>
    </lineage>
</organism>
<evidence type="ECO:0000313" key="3">
    <source>
        <dbReference type="Proteomes" id="UP000664859"/>
    </source>
</evidence>
<dbReference type="EMBL" id="JAFCMP010000103">
    <property type="protein sequence ID" value="KAG5186778.1"/>
    <property type="molecule type" value="Genomic_DNA"/>
</dbReference>
<dbReference type="AlphaFoldDB" id="A0A835Z5F0"/>
<evidence type="ECO:0000256" key="1">
    <source>
        <dbReference type="SAM" id="Phobius"/>
    </source>
</evidence>
<accession>A0A835Z5F0</accession>
<evidence type="ECO:0000313" key="2">
    <source>
        <dbReference type="EMBL" id="KAG5186778.1"/>
    </source>
</evidence>
<name>A0A835Z5F0_9STRA</name>
<keyword evidence="1" id="KW-0472">Membrane</keyword>
<keyword evidence="1" id="KW-0812">Transmembrane</keyword>
<proteinExistence type="predicted"/>
<feature type="transmembrane region" description="Helical" evidence="1">
    <location>
        <begin position="12"/>
        <end position="34"/>
    </location>
</feature>
<reference evidence="2" key="1">
    <citation type="submission" date="2021-02" db="EMBL/GenBank/DDBJ databases">
        <title>First Annotated Genome of the Yellow-green Alga Tribonema minus.</title>
        <authorList>
            <person name="Mahan K.M."/>
        </authorList>
    </citation>
    <scope>NUCLEOTIDE SEQUENCE</scope>
    <source>
        <strain evidence="2">UTEX B ZZ1240</strain>
    </source>
</reference>
<protein>
    <submittedName>
        <fullName evidence="2">Uncharacterized protein</fullName>
    </submittedName>
</protein>
<dbReference type="Proteomes" id="UP000664859">
    <property type="component" value="Unassembled WGS sequence"/>
</dbReference>